<dbReference type="GO" id="GO:0030151">
    <property type="term" value="F:molybdenum ion binding"/>
    <property type="evidence" value="ECO:0007669"/>
    <property type="project" value="InterPro"/>
</dbReference>
<dbReference type="FunFam" id="3.30.365.10:FF:000003">
    <property type="entry name" value="Aldehyde oxidase 1"/>
    <property type="match status" value="1"/>
</dbReference>
<sequence>MSIGSRKPHESAVGHVTGSAVYTDEQRRPAQMLSVYPVTAPYAHARILSIDISAALALPGCVTVLTAADVPGCNNTGVIVNDEMLFPTETVSHWGQAVVWAVGTTELAARQAAEKVVVSYEPLEPVLTIEAAIATQSFHTCPQTICRGEPQLALRSAAHQLSGELAVNPQDHFYLETQTSWVIPDGEGHYQVYSSTQHPTETQTIVAQVLGLSRNQVVVTCLRMGGAFGGKESQANPYAAIAAIAAHKTGCPVRIKLNREQDMTLTGKRHGFLGRYEVGFTAEGKITALDADLYADGGWSLDLSPPVLLRAMLHIDNAYYIPHLAVQGHIARTHKVSNTAFRGFGGPQGMLVIEEIMDHMARSLHLPPEQVREQNFYHGTGETNTTHYGQEIVDNRLARVWAEAQTQANFAARKAAIAQFNRTHPYQKRGLALTPVKFGISFNKVCYNQAGALILIYADGSIQLNHGGTEMGQGLHTKMLQVAATTLGVKIHRFRIMHTSTDKVPNTSATAASSGSDLNGQAVKDACQTLQARLAPVAATLLGLNAPTEILPEEIVFADDWAYCRNNPDAQISFEQVIAAAYTSRISLSATGYYRTPNLTWDPVAGKGQPFYYFAYGAAVSEVAVDGFTGTFQLRQVDIVHDVGESLNPLVDRGQIEGAFVQGMGWLTMEELVWDEAGRLRTFAPSTYKIPTVSEIPENFEVHLLTRAAQEGVIYGSKAVGEPPFMLAMSVREAIREAIAAFGPPGTLVPLQSPATPEAILTAIEAVQAQSRCYETV</sequence>
<dbReference type="NCBIfam" id="TIGR02965">
    <property type="entry name" value="xanthine_xdhB"/>
    <property type="match status" value="1"/>
</dbReference>
<reference evidence="14 15" key="1">
    <citation type="submission" date="2015-09" db="EMBL/GenBank/DDBJ databases">
        <title>Identification and resolution of microdiversity through metagenomic sequencing of parallel consortia.</title>
        <authorList>
            <person name="Nelson W.C."/>
            <person name="Romine M.F."/>
            <person name="Lindemann S.R."/>
        </authorList>
    </citation>
    <scope>NUCLEOTIDE SEQUENCE [LARGE SCALE GENOMIC DNA]</scope>
    <source>
        <strain evidence="14">Ana</strain>
    </source>
</reference>
<evidence type="ECO:0000256" key="11">
    <source>
        <dbReference type="ARBA" id="ARBA00034078"/>
    </source>
</evidence>
<evidence type="ECO:0000256" key="6">
    <source>
        <dbReference type="ARBA" id="ARBA00022723"/>
    </source>
</evidence>
<evidence type="ECO:0000256" key="1">
    <source>
        <dbReference type="ARBA" id="ARBA00001924"/>
    </source>
</evidence>
<keyword evidence="10" id="KW-0411">Iron-sulfur</keyword>
<dbReference type="InterPro" id="IPR046867">
    <property type="entry name" value="AldOxase/xan_DH_MoCoBD2"/>
</dbReference>
<evidence type="ECO:0000256" key="10">
    <source>
        <dbReference type="ARBA" id="ARBA00023014"/>
    </source>
</evidence>
<protein>
    <submittedName>
        <fullName evidence="14">Xanthine dehydrogenase molybdopterin binding subunit XdhB</fullName>
    </submittedName>
</protein>
<evidence type="ECO:0000256" key="3">
    <source>
        <dbReference type="ARBA" id="ARBA00006849"/>
    </source>
</evidence>
<keyword evidence="9" id="KW-0408">Iron</keyword>
<dbReference type="GO" id="GO:0051537">
    <property type="term" value="F:2 iron, 2 sulfur cluster binding"/>
    <property type="evidence" value="ECO:0007669"/>
    <property type="project" value="UniProtKB-KW"/>
</dbReference>
<evidence type="ECO:0000256" key="5">
    <source>
        <dbReference type="ARBA" id="ARBA00022714"/>
    </source>
</evidence>
<accession>A0A0P7YSG7</accession>
<keyword evidence="6" id="KW-0479">Metal-binding</keyword>
<evidence type="ECO:0000256" key="12">
    <source>
        <dbReference type="ARBA" id="ARBA00053029"/>
    </source>
</evidence>
<dbReference type="InterPro" id="IPR016208">
    <property type="entry name" value="Ald_Oxase/xanthine_DH-like"/>
</dbReference>
<dbReference type="PANTHER" id="PTHR45444:SF3">
    <property type="entry name" value="XANTHINE DEHYDROGENASE"/>
    <property type="match status" value="1"/>
</dbReference>
<evidence type="ECO:0000313" key="15">
    <source>
        <dbReference type="Proteomes" id="UP000050465"/>
    </source>
</evidence>
<dbReference type="InterPro" id="IPR037165">
    <property type="entry name" value="AldOxase/xan_DH_Mopterin-bd_sf"/>
</dbReference>
<dbReference type="Gene3D" id="3.30.365.10">
    <property type="entry name" value="Aldehyde oxidase/xanthine dehydrogenase, molybdopterin binding domain"/>
    <property type="match status" value="4"/>
</dbReference>
<evidence type="ECO:0000256" key="8">
    <source>
        <dbReference type="ARBA" id="ARBA00023002"/>
    </source>
</evidence>
<keyword evidence="7" id="KW-0274">FAD</keyword>
<comment type="similarity">
    <text evidence="3">Belongs to the xanthine dehydrogenase family.</text>
</comment>
<keyword evidence="5" id="KW-0001">2Fe-2S</keyword>
<dbReference type="SUPFAM" id="SSF56003">
    <property type="entry name" value="Molybdenum cofactor-binding domain"/>
    <property type="match status" value="1"/>
</dbReference>
<dbReference type="Pfam" id="PF02738">
    <property type="entry name" value="MoCoBD_1"/>
    <property type="match status" value="1"/>
</dbReference>
<comment type="cofactor">
    <cofactor evidence="12">
        <name>Mo-molybdopterin cytosine dinucleotide</name>
        <dbReference type="ChEBI" id="CHEBI:71308"/>
    </cofactor>
</comment>
<comment type="cofactor">
    <cofactor evidence="1">
        <name>Mo-molybdopterin</name>
        <dbReference type="ChEBI" id="CHEBI:71302"/>
    </cofactor>
</comment>
<dbReference type="InterPro" id="IPR036856">
    <property type="entry name" value="Ald_Oxase/Xan_DH_a/b_sf"/>
</dbReference>
<dbReference type="Proteomes" id="UP000050465">
    <property type="component" value="Unassembled WGS sequence"/>
</dbReference>
<dbReference type="Gene3D" id="3.90.1170.50">
    <property type="entry name" value="Aldehyde oxidase/xanthine dehydrogenase, a/b hammerhead"/>
    <property type="match status" value="1"/>
</dbReference>
<dbReference type="GO" id="GO:0016491">
    <property type="term" value="F:oxidoreductase activity"/>
    <property type="evidence" value="ECO:0007669"/>
    <property type="project" value="UniProtKB-KW"/>
</dbReference>
<dbReference type="STRING" id="1666911.HLUCCA11_18770"/>
<dbReference type="SUPFAM" id="SSF54665">
    <property type="entry name" value="CO dehydrogenase molybdoprotein N-domain-like"/>
    <property type="match status" value="1"/>
</dbReference>
<dbReference type="InterPro" id="IPR000674">
    <property type="entry name" value="Ald_Oxase/Xan_DH_a/b"/>
</dbReference>
<organism evidence="14 15">
    <name type="scientific">Phormidesmis priestleyi Ana</name>
    <dbReference type="NCBI Taxonomy" id="1666911"/>
    <lineage>
        <taxon>Bacteria</taxon>
        <taxon>Bacillati</taxon>
        <taxon>Cyanobacteriota</taxon>
        <taxon>Cyanophyceae</taxon>
        <taxon>Leptolyngbyales</taxon>
        <taxon>Leptolyngbyaceae</taxon>
        <taxon>Phormidesmis</taxon>
    </lineage>
</organism>
<evidence type="ECO:0000259" key="13">
    <source>
        <dbReference type="SMART" id="SM01008"/>
    </source>
</evidence>
<comment type="caution">
    <text evidence="14">The sequence shown here is derived from an EMBL/GenBank/DDBJ whole genome shotgun (WGS) entry which is preliminary data.</text>
</comment>
<evidence type="ECO:0000256" key="4">
    <source>
        <dbReference type="ARBA" id="ARBA00022630"/>
    </source>
</evidence>
<dbReference type="SMART" id="SM01008">
    <property type="entry name" value="Ald_Xan_dh_C"/>
    <property type="match status" value="1"/>
</dbReference>
<evidence type="ECO:0000256" key="7">
    <source>
        <dbReference type="ARBA" id="ARBA00022827"/>
    </source>
</evidence>
<evidence type="ECO:0000256" key="9">
    <source>
        <dbReference type="ARBA" id="ARBA00023004"/>
    </source>
</evidence>
<keyword evidence="4" id="KW-0285">Flavoprotein</keyword>
<evidence type="ECO:0000256" key="2">
    <source>
        <dbReference type="ARBA" id="ARBA00001974"/>
    </source>
</evidence>
<gene>
    <name evidence="14" type="primary">xdhB</name>
    <name evidence="14" type="ORF">HLUCCA11_18770</name>
</gene>
<dbReference type="InterPro" id="IPR008274">
    <property type="entry name" value="AldOxase/xan_DH_MoCoBD1"/>
</dbReference>
<dbReference type="Pfam" id="PF01315">
    <property type="entry name" value="Ald_Xan_dh_C"/>
    <property type="match status" value="1"/>
</dbReference>
<dbReference type="EMBL" id="LJZR01000033">
    <property type="protein sequence ID" value="KPQ33365.1"/>
    <property type="molecule type" value="Genomic_DNA"/>
</dbReference>
<dbReference type="FunFam" id="3.30.365.10:FF:000002">
    <property type="entry name" value="Xanthine dehydrogenase oxidase"/>
    <property type="match status" value="1"/>
</dbReference>
<comment type="cofactor">
    <cofactor evidence="2">
        <name>FAD</name>
        <dbReference type="ChEBI" id="CHEBI:57692"/>
    </cofactor>
</comment>
<feature type="domain" description="Aldehyde oxidase/xanthine dehydrogenase a/b hammerhead" evidence="13">
    <location>
        <begin position="17"/>
        <end position="124"/>
    </location>
</feature>
<dbReference type="PATRIC" id="fig|1666911.3.peg.2255"/>
<dbReference type="Pfam" id="PF20256">
    <property type="entry name" value="MoCoBD_2"/>
    <property type="match status" value="1"/>
</dbReference>
<dbReference type="GO" id="GO:0005506">
    <property type="term" value="F:iron ion binding"/>
    <property type="evidence" value="ECO:0007669"/>
    <property type="project" value="InterPro"/>
</dbReference>
<keyword evidence="8" id="KW-0560">Oxidoreductase</keyword>
<name>A0A0P7YSG7_9CYAN</name>
<evidence type="ECO:0000313" key="14">
    <source>
        <dbReference type="EMBL" id="KPQ33365.1"/>
    </source>
</evidence>
<comment type="cofactor">
    <cofactor evidence="11">
        <name>[2Fe-2S] cluster</name>
        <dbReference type="ChEBI" id="CHEBI:190135"/>
    </cofactor>
</comment>
<proteinExistence type="inferred from homology"/>
<dbReference type="InterPro" id="IPR014309">
    <property type="entry name" value="Xanthine_DH_Mopterin-bd_su"/>
</dbReference>
<dbReference type="FunFam" id="3.30.365.10:FF:000001">
    <property type="entry name" value="Xanthine dehydrogenase oxidase"/>
    <property type="match status" value="1"/>
</dbReference>
<dbReference type="PANTHER" id="PTHR45444">
    <property type="entry name" value="XANTHINE DEHYDROGENASE"/>
    <property type="match status" value="1"/>
</dbReference>
<dbReference type="AlphaFoldDB" id="A0A0P7YSG7"/>